<name>A0ABQ4T4J7_9HYPH</name>
<protein>
    <submittedName>
        <fullName evidence="2">Thiamine-phosphate synthase</fullName>
    </submittedName>
</protein>
<dbReference type="InterPro" id="IPR022998">
    <property type="entry name" value="ThiamineP_synth_TenI"/>
</dbReference>
<feature type="domain" description="Thiamine phosphate synthase/TenI" evidence="1">
    <location>
        <begin position="21"/>
        <end position="194"/>
    </location>
</feature>
<reference evidence="2" key="2">
    <citation type="submission" date="2021-08" db="EMBL/GenBank/DDBJ databases">
        <authorList>
            <person name="Tani A."/>
            <person name="Ola A."/>
            <person name="Ogura Y."/>
            <person name="Katsura K."/>
            <person name="Hayashi T."/>
        </authorList>
    </citation>
    <scope>NUCLEOTIDE SEQUENCE</scope>
    <source>
        <strain evidence="2">LMG 23639</strain>
    </source>
</reference>
<proteinExistence type="predicted"/>
<reference evidence="2" key="1">
    <citation type="journal article" date="2021" name="Front. Microbiol.">
        <title>Comprehensive Comparative Genomics and Phenotyping of Methylobacterium Species.</title>
        <authorList>
            <person name="Alessa O."/>
            <person name="Ogura Y."/>
            <person name="Fujitani Y."/>
            <person name="Takami H."/>
            <person name="Hayashi T."/>
            <person name="Sahin N."/>
            <person name="Tani A."/>
        </authorList>
    </citation>
    <scope>NUCLEOTIDE SEQUENCE</scope>
    <source>
        <strain evidence="2">LMG 23639</strain>
    </source>
</reference>
<dbReference type="SUPFAM" id="SSF51391">
    <property type="entry name" value="Thiamin phosphate synthase"/>
    <property type="match status" value="1"/>
</dbReference>
<dbReference type="EMBL" id="BPQR01000092">
    <property type="protein sequence ID" value="GJE08841.1"/>
    <property type="molecule type" value="Genomic_DNA"/>
</dbReference>
<dbReference type="InterPro" id="IPR013785">
    <property type="entry name" value="Aldolase_TIM"/>
</dbReference>
<evidence type="ECO:0000313" key="2">
    <source>
        <dbReference type="EMBL" id="GJE08841.1"/>
    </source>
</evidence>
<dbReference type="CDD" id="cd00564">
    <property type="entry name" value="TMP_TenI"/>
    <property type="match status" value="1"/>
</dbReference>
<dbReference type="Gene3D" id="3.20.20.70">
    <property type="entry name" value="Aldolase class I"/>
    <property type="match status" value="1"/>
</dbReference>
<evidence type="ECO:0000259" key="1">
    <source>
        <dbReference type="Pfam" id="PF02581"/>
    </source>
</evidence>
<evidence type="ECO:0000313" key="3">
    <source>
        <dbReference type="Proteomes" id="UP001055102"/>
    </source>
</evidence>
<keyword evidence="3" id="KW-1185">Reference proteome</keyword>
<comment type="caution">
    <text evidence="2">The sequence shown here is derived from an EMBL/GenBank/DDBJ whole genome shotgun (WGS) entry which is preliminary data.</text>
</comment>
<sequence>MNGASARLTLLTPHGLTMDGADAVVGALAKACAGGGGVAAVLLRLPLADERPLIDLVKQAAPVVQDHGAALVVACAGFKGDLGRVAVRGGADGVHLDRAPASALTEARAALKDGRILGVGGIETRDAAMTAGEAGVDYVMFGGLYADGAAPDPETVAERAAWWAEIFETPCIAVATREEDIAALGATGAEFVGLESGLWLDDPEAVLRAGKGLGRP</sequence>
<dbReference type="InterPro" id="IPR036206">
    <property type="entry name" value="ThiamineP_synth_sf"/>
</dbReference>
<dbReference type="Proteomes" id="UP001055102">
    <property type="component" value="Unassembled WGS sequence"/>
</dbReference>
<gene>
    <name evidence="2" type="primary">thiE_3</name>
    <name evidence="2" type="ORF">AOPFMNJM_4187</name>
</gene>
<accession>A0ABQ4T4J7</accession>
<dbReference type="Pfam" id="PF02581">
    <property type="entry name" value="TMP-TENI"/>
    <property type="match status" value="1"/>
</dbReference>
<organism evidence="2 3">
    <name type="scientific">Methylobacterium jeotgali</name>
    <dbReference type="NCBI Taxonomy" id="381630"/>
    <lineage>
        <taxon>Bacteria</taxon>
        <taxon>Pseudomonadati</taxon>
        <taxon>Pseudomonadota</taxon>
        <taxon>Alphaproteobacteria</taxon>
        <taxon>Hyphomicrobiales</taxon>
        <taxon>Methylobacteriaceae</taxon>
        <taxon>Methylobacterium</taxon>
    </lineage>
</organism>